<dbReference type="Gene3D" id="1.20.1150.12">
    <property type="entry name" value="Endoplasmic reticulum resident protein 29, C-terminal domain"/>
    <property type="match status" value="1"/>
</dbReference>
<dbReference type="GO" id="GO:0005783">
    <property type="term" value="C:endoplasmic reticulum"/>
    <property type="evidence" value="ECO:0007669"/>
    <property type="project" value="InterPro"/>
</dbReference>
<keyword evidence="4 11" id="KW-0732">Signal</keyword>
<keyword evidence="5" id="KW-0677">Repeat</keyword>
<feature type="compositionally biased region" description="Low complexity" evidence="10">
    <location>
        <begin position="418"/>
        <end position="434"/>
    </location>
</feature>
<feature type="domain" description="Thioredoxin" evidence="12">
    <location>
        <begin position="3"/>
        <end position="127"/>
    </location>
</feature>
<accession>A0AAF0E7D9</accession>
<sequence>MRLALGLLAALLSVVLVHASNVLDLTKTELYDSTIGQSAGVLVEYFAPWCGHCKRLAPEYEKLADAFAKKKDRVVIAKVDADANREIGRRIGLVGFPTIKYFPAHSETPVDYKGERTAEALAQFVTEQSNVRSSMPAAEPSAVVDLTADNFDQIVMDRTKNVLVEFYAPWCGHCKNLAPIYERVAKVFRRDTDCVVAKLDANDEKNAAVKRRFQINSYPTLLFFPQGSDDKWPRPYIKERTEEDFISFLNEKCFTFRKADGSLTQFAGRMPSLDALAARFYTAAEGMRQSIVEEARRFATELNKSERSAAKDSAAAYYLRVMDKALREGTQYVQKESQRIQQLLERNAAGTGKFTGEKIDQLQRRYNVLTAFMNERIASVANQAAQSVSSAASAATSAAATPRSEEETAEIAKSQMRAEASQFSSAASAATPAATPLSDEETAEIAKSQMHAEASQFSSVQSSLHDMAASVRAEHDEL</sequence>
<evidence type="ECO:0000256" key="9">
    <source>
        <dbReference type="RuleBase" id="RU004208"/>
    </source>
</evidence>
<dbReference type="EMBL" id="CP119941">
    <property type="protein sequence ID" value="WFD04333.1"/>
    <property type="molecule type" value="Genomic_DNA"/>
</dbReference>
<dbReference type="GO" id="GO:0006457">
    <property type="term" value="P:protein folding"/>
    <property type="evidence" value="ECO:0007669"/>
    <property type="project" value="TreeGrafter"/>
</dbReference>
<evidence type="ECO:0000256" key="6">
    <source>
        <dbReference type="ARBA" id="ARBA00023157"/>
    </source>
</evidence>
<dbReference type="Pfam" id="PF00085">
    <property type="entry name" value="Thioredoxin"/>
    <property type="match status" value="2"/>
</dbReference>
<evidence type="ECO:0000313" key="14">
    <source>
        <dbReference type="Proteomes" id="UP001214603"/>
    </source>
</evidence>
<dbReference type="NCBIfam" id="TIGR01126">
    <property type="entry name" value="pdi_dom"/>
    <property type="match status" value="2"/>
</dbReference>
<evidence type="ECO:0000256" key="4">
    <source>
        <dbReference type="ARBA" id="ARBA00022729"/>
    </source>
</evidence>
<dbReference type="PROSITE" id="PS51352">
    <property type="entry name" value="THIOREDOXIN_2"/>
    <property type="match status" value="2"/>
</dbReference>
<feature type="region of interest" description="Disordered" evidence="10">
    <location>
        <begin position="418"/>
        <end position="478"/>
    </location>
</feature>
<keyword evidence="8" id="KW-0676">Redox-active center</keyword>
<reference evidence="13" key="1">
    <citation type="submission" date="2023-03" db="EMBL/GenBank/DDBJ databases">
        <title>Mating type loci evolution in Malassezia.</title>
        <authorList>
            <person name="Coelho M.A."/>
        </authorList>
    </citation>
    <scope>NUCLEOTIDE SEQUENCE</scope>
    <source>
        <strain evidence="13">CBS 7876</strain>
    </source>
</reference>
<name>A0AAF0E7D9_9BASI</name>
<proteinExistence type="inferred from homology"/>
<keyword evidence="6" id="KW-1015">Disulfide bond</keyword>
<evidence type="ECO:0000256" key="5">
    <source>
        <dbReference type="ARBA" id="ARBA00022737"/>
    </source>
</evidence>
<dbReference type="GO" id="GO:0003756">
    <property type="term" value="F:protein disulfide isomerase activity"/>
    <property type="evidence" value="ECO:0007669"/>
    <property type="project" value="UniProtKB-EC"/>
</dbReference>
<dbReference type="InterPro" id="IPR051063">
    <property type="entry name" value="PDI"/>
</dbReference>
<dbReference type="Gene3D" id="3.40.30.10">
    <property type="entry name" value="Glutaredoxin"/>
    <property type="match status" value="2"/>
</dbReference>
<keyword evidence="7 13" id="KW-0413">Isomerase</keyword>
<dbReference type="InterPro" id="IPR013766">
    <property type="entry name" value="Thioredoxin_domain"/>
</dbReference>
<dbReference type="EC" id="5.3.4.1" evidence="3"/>
<evidence type="ECO:0000256" key="2">
    <source>
        <dbReference type="ARBA" id="ARBA00006347"/>
    </source>
</evidence>
<dbReference type="Proteomes" id="UP001214603">
    <property type="component" value="Chromosome 8"/>
</dbReference>
<protein>
    <recommendedName>
        <fullName evidence="3">protein disulfide-isomerase</fullName>
        <ecNumber evidence="3">5.3.4.1</ecNumber>
    </recommendedName>
</protein>
<comment type="catalytic activity">
    <reaction evidence="1">
        <text>Catalyzes the rearrangement of -S-S- bonds in proteins.</text>
        <dbReference type="EC" id="5.3.4.1"/>
    </reaction>
</comment>
<evidence type="ECO:0000313" key="13">
    <source>
        <dbReference type="EMBL" id="WFD04333.1"/>
    </source>
</evidence>
<dbReference type="SUPFAM" id="SSF47933">
    <property type="entry name" value="ERP29 C domain-like"/>
    <property type="match status" value="1"/>
</dbReference>
<dbReference type="PANTHER" id="PTHR45672">
    <property type="entry name" value="PROTEIN DISULFIDE-ISOMERASE C17H9.14C-RELATED"/>
    <property type="match status" value="1"/>
</dbReference>
<feature type="compositionally biased region" description="Polar residues" evidence="10">
    <location>
        <begin position="455"/>
        <end position="464"/>
    </location>
</feature>
<feature type="domain" description="Thioredoxin" evidence="12">
    <location>
        <begin position="129"/>
        <end position="254"/>
    </location>
</feature>
<dbReference type="InterPro" id="IPR005788">
    <property type="entry name" value="PDI_thioredoxin-like_dom"/>
</dbReference>
<evidence type="ECO:0000256" key="7">
    <source>
        <dbReference type="ARBA" id="ARBA00023235"/>
    </source>
</evidence>
<dbReference type="CDD" id="cd02998">
    <property type="entry name" value="PDI_a_ERp38"/>
    <property type="match status" value="2"/>
</dbReference>
<evidence type="ECO:0000256" key="8">
    <source>
        <dbReference type="ARBA" id="ARBA00023284"/>
    </source>
</evidence>
<evidence type="ECO:0000256" key="11">
    <source>
        <dbReference type="SAM" id="SignalP"/>
    </source>
</evidence>
<dbReference type="InterPro" id="IPR036356">
    <property type="entry name" value="ERp29_C_sf"/>
</dbReference>
<feature type="chain" id="PRO_5041911983" description="protein disulfide-isomerase" evidence="11">
    <location>
        <begin position="20"/>
        <end position="478"/>
    </location>
</feature>
<evidence type="ECO:0000256" key="1">
    <source>
        <dbReference type="ARBA" id="ARBA00001182"/>
    </source>
</evidence>
<organism evidence="13 14">
    <name type="scientific">Malassezia obtusa</name>
    <dbReference type="NCBI Taxonomy" id="76774"/>
    <lineage>
        <taxon>Eukaryota</taxon>
        <taxon>Fungi</taxon>
        <taxon>Dikarya</taxon>
        <taxon>Basidiomycota</taxon>
        <taxon>Ustilaginomycotina</taxon>
        <taxon>Malasseziomycetes</taxon>
        <taxon>Malasseziales</taxon>
        <taxon>Malasseziaceae</taxon>
        <taxon>Malassezia</taxon>
    </lineage>
</organism>
<evidence type="ECO:0000259" key="12">
    <source>
        <dbReference type="PROSITE" id="PS51352"/>
    </source>
</evidence>
<dbReference type="InterPro" id="IPR011679">
    <property type="entry name" value="ERp29_C"/>
</dbReference>
<dbReference type="PROSITE" id="PS00194">
    <property type="entry name" value="THIOREDOXIN_1"/>
    <property type="match status" value="2"/>
</dbReference>
<keyword evidence="14" id="KW-1185">Reference proteome</keyword>
<dbReference type="AlphaFoldDB" id="A0AAF0E7D9"/>
<comment type="similarity">
    <text evidence="2 9">Belongs to the protein disulfide isomerase family.</text>
</comment>
<dbReference type="PRINTS" id="PR00421">
    <property type="entry name" value="THIOREDOXIN"/>
</dbReference>
<dbReference type="PANTHER" id="PTHR45672:SF11">
    <property type="entry name" value="PROTEIN DISULFIDE-ISOMERASE C17H9.14C"/>
    <property type="match status" value="1"/>
</dbReference>
<evidence type="ECO:0000256" key="10">
    <source>
        <dbReference type="SAM" id="MobiDB-lite"/>
    </source>
</evidence>
<dbReference type="Pfam" id="PF07749">
    <property type="entry name" value="ERp29"/>
    <property type="match status" value="1"/>
</dbReference>
<dbReference type="SUPFAM" id="SSF52833">
    <property type="entry name" value="Thioredoxin-like"/>
    <property type="match status" value="2"/>
</dbReference>
<gene>
    <name evidence="13" type="ORF">MOBT1_003040</name>
</gene>
<evidence type="ECO:0000256" key="3">
    <source>
        <dbReference type="ARBA" id="ARBA00012723"/>
    </source>
</evidence>
<feature type="signal peptide" evidence="11">
    <location>
        <begin position="1"/>
        <end position="19"/>
    </location>
</feature>
<dbReference type="CDD" id="cd00238">
    <property type="entry name" value="ERp29c"/>
    <property type="match status" value="1"/>
</dbReference>
<dbReference type="InterPro" id="IPR036249">
    <property type="entry name" value="Thioredoxin-like_sf"/>
</dbReference>
<dbReference type="InterPro" id="IPR017937">
    <property type="entry name" value="Thioredoxin_CS"/>
</dbReference>